<feature type="transmembrane region" description="Helical" evidence="1">
    <location>
        <begin position="391"/>
        <end position="410"/>
    </location>
</feature>
<feature type="transmembrane region" description="Helical" evidence="1">
    <location>
        <begin position="330"/>
        <end position="355"/>
    </location>
</feature>
<keyword evidence="1" id="KW-0472">Membrane</keyword>
<keyword evidence="3" id="KW-1185">Reference proteome</keyword>
<dbReference type="Proteomes" id="UP000460626">
    <property type="component" value="Unassembled WGS sequence"/>
</dbReference>
<dbReference type="RefSeq" id="WP_131451377.1">
    <property type="nucleotide sequence ID" value="NZ_BMJK01000001.1"/>
</dbReference>
<accession>A0A845A772</accession>
<feature type="transmembrane region" description="Helical" evidence="1">
    <location>
        <begin position="21"/>
        <end position="42"/>
    </location>
</feature>
<feature type="transmembrane region" description="Helical" evidence="1">
    <location>
        <begin position="131"/>
        <end position="155"/>
    </location>
</feature>
<dbReference type="AlphaFoldDB" id="A0A845A772"/>
<evidence type="ECO:0000313" key="2">
    <source>
        <dbReference type="EMBL" id="MXO94767.1"/>
    </source>
</evidence>
<feature type="transmembrane region" description="Helical" evidence="1">
    <location>
        <begin position="285"/>
        <end position="310"/>
    </location>
</feature>
<gene>
    <name evidence="2" type="ORF">GRI62_14290</name>
</gene>
<dbReference type="EMBL" id="WTYH01000001">
    <property type="protein sequence ID" value="MXO94767.1"/>
    <property type="molecule type" value="Genomic_DNA"/>
</dbReference>
<organism evidence="2 3">
    <name type="scientific">Aurantiacibacter arachoides</name>
    <dbReference type="NCBI Taxonomy" id="1850444"/>
    <lineage>
        <taxon>Bacteria</taxon>
        <taxon>Pseudomonadati</taxon>
        <taxon>Pseudomonadota</taxon>
        <taxon>Alphaproteobacteria</taxon>
        <taxon>Sphingomonadales</taxon>
        <taxon>Erythrobacteraceae</taxon>
        <taxon>Aurantiacibacter</taxon>
    </lineage>
</organism>
<feature type="transmembrane region" description="Helical" evidence="1">
    <location>
        <begin position="367"/>
        <end position="385"/>
    </location>
</feature>
<keyword evidence="1" id="KW-0812">Transmembrane</keyword>
<feature type="transmembrane region" description="Helical" evidence="1">
    <location>
        <begin position="251"/>
        <end position="273"/>
    </location>
</feature>
<sequence length="601" mass="64155">MIVRGNDRGLFAGDFLRSASAVVLVWLLYSGLRLALLPFLGWNPQSADDWTRLLEVRDWLGGQSWWDVSQHRMNPPQGFSMHWSRLVDLPLAAAIAVIGERWGMALVPLLWLLGGLFALRAIMLRLGLSGLAYGFGLFAFVLFPLVPGVFAPMAIDHHGPQAVMALATTAAMLSPLRRGALAAGLFAATWLAISLEGLPLVAVVAALYGLRYLGEERRLLPWFLLSLTSFALLLSLATRPNAELLGPWCDILLPGHITAFAMATLMAGIGPFLPFQHTPAGRLAALALVPLAALPTALVLLGPCAANPMAALDPVLMQWWHGYIGEGLPFWRQPVSTALMLVWLVVPLVGGYWLAGRGGGFADGAGGNWLLLFVLALAAWLYSLLVMREALIAQWLAIPFAAALLALLLPGARAIPSLVPRLAATLGVFVLATPLVVTAMAKPLDPLLPTPTMARGAAAPVVAGSCDFARLAGLKPGLLLTPMDDAPEILARTQHSVIAASYHRNQRPMVDTITAFSGSADDLRRIAADYGANYVAVCLSASDFALYRTAPGDNAATMLASDSQPAWLVPVAGLDGVLRVWRVAPDVTQQVRRAGTPAPRR</sequence>
<feature type="transmembrane region" description="Helical" evidence="1">
    <location>
        <begin position="181"/>
        <end position="207"/>
    </location>
</feature>
<evidence type="ECO:0000313" key="3">
    <source>
        <dbReference type="Proteomes" id="UP000460626"/>
    </source>
</evidence>
<feature type="transmembrane region" description="Helical" evidence="1">
    <location>
        <begin position="91"/>
        <end position="119"/>
    </location>
</feature>
<reference evidence="2 3" key="1">
    <citation type="submission" date="2019-12" db="EMBL/GenBank/DDBJ databases">
        <title>Genomic-based taxomic classification of the family Erythrobacteraceae.</title>
        <authorList>
            <person name="Xu L."/>
        </authorList>
    </citation>
    <scope>NUCLEOTIDE SEQUENCE [LARGE SCALE GENOMIC DNA]</scope>
    <source>
        <strain evidence="2 3">RC4-10-4</strain>
    </source>
</reference>
<keyword evidence="1" id="KW-1133">Transmembrane helix</keyword>
<feature type="transmembrane region" description="Helical" evidence="1">
    <location>
        <begin position="219"/>
        <end position="239"/>
    </location>
</feature>
<evidence type="ECO:0008006" key="4">
    <source>
        <dbReference type="Google" id="ProtNLM"/>
    </source>
</evidence>
<protein>
    <recommendedName>
        <fullName evidence="4">Glycosyltransferase RgtA/B/C/D-like domain-containing protein</fullName>
    </recommendedName>
</protein>
<feature type="transmembrane region" description="Helical" evidence="1">
    <location>
        <begin position="422"/>
        <end position="441"/>
    </location>
</feature>
<proteinExistence type="predicted"/>
<dbReference type="OrthoDB" id="1082056at2"/>
<comment type="caution">
    <text evidence="2">The sequence shown here is derived from an EMBL/GenBank/DDBJ whole genome shotgun (WGS) entry which is preliminary data.</text>
</comment>
<evidence type="ECO:0000256" key="1">
    <source>
        <dbReference type="SAM" id="Phobius"/>
    </source>
</evidence>
<name>A0A845A772_9SPHN</name>